<keyword evidence="1" id="KW-1133">Transmembrane helix</keyword>
<dbReference type="OMA" id="ILIHALM"/>
<evidence type="ECO:0000313" key="3">
    <source>
        <dbReference type="EMBL" id="KAH7420781.1"/>
    </source>
</evidence>
<evidence type="ECO:0000256" key="1">
    <source>
        <dbReference type="SAM" id="Phobius"/>
    </source>
</evidence>
<comment type="caution">
    <text evidence="3">The sequence shown here is derived from an EMBL/GenBank/DDBJ whole genome shotgun (WGS) entry which is preliminary data.</text>
</comment>
<reference evidence="3" key="1">
    <citation type="submission" date="2021-08" db="EMBL/GenBank/DDBJ databases">
        <title>WGS assembly of Ceratopteris richardii.</title>
        <authorList>
            <person name="Marchant D.B."/>
            <person name="Chen G."/>
            <person name="Jenkins J."/>
            <person name="Shu S."/>
            <person name="Leebens-Mack J."/>
            <person name="Grimwood J."/>
            <person name="Schmutz J."/>
            <person name="Soltis P."/>
            <person name="Soltis D."/>
            <person name="Chen Z.-H."/>
        </authorList>
    </citation>
    <scope>NUCLEOTIDE SEQUENCE</scope>
    <source>
        <strain evidence="3">Whitten #5841</strain>
        <tissue evidence="3">Leaf</tissue>
    </source>
</reference>
<dbReference type="InterPro" id="IPR057187">
    <property type="entry name" value="DUF7865"/>
</dbReference>
<feature type="domain" description="DUF7865" evidence="2">
    <location>
        <begin position="9"/>
        <end position="134"/>
    </location>
</feature>
<feature type="transmembrane region" description="Helical" evidence="1">
    <location>
        <begin position="88"/>
        <end position="107"/>
    </location>
</feature>
<dbReference type="EMBL" id="CM035418">
    <property type="protein sequence ID" value="KAH7420781.1"/>
    <property type="molecule type" value="Genomic_DNA"/>
</dbReference>
<keyword evidence="4" id="KW-1185">Reference proteome</keyword>
<feature type="transmembrane region" description="Helical" evidence="1">
    <location>
        <begin position="62"/>
        <end position="81"/>
    </location>
</feature>
<feature type="transmembrane region" description="Helical" evidence="1">
    <location>
        <begin position="119"/>
        <end position="139"/>
    </location>
</feature>
<keyword evidence="1" id="KW-0812">Transmembrane</keyword>
<keyword evidence="1" id="KW-0472">Membrane</keyword>
<dbReference type="PANTHER" id="PTHR34274">
    <property type="entry name" value="TRANSMEMBRANE PROTEIN"/>
    <property type="match status" value="1"/>
</dbReference>
<dbReference type="Proteomes" id="UP000825935">
    <property type="component" value="Chromosome 13"/>
</dbReference>
<dbReference type="AlphaFoldDB" id="A0A8T2TC13"/>
<accession>A0A8T2TC13</accession>
<feature type="transmembrane region" description="Helical" evidence="1">
    <location>
        <begin position="12"/>
        <end position="33"/>
    </location>
</feature>
<dbReference type="Pfam" id="PF25266">
    <property type="entry name" value="DUF7865"/>
    <property type="match status" value="1"/>
</dbReference>
<organism evidence="3 4">
    <name type="scientific">Ceratopteris richardii</name>
    <name type="common">Triangle waterfern</name>
    <dbReference type="NCBI Taxonomy" id="49495"/>
    <lineage>
        <taxon>Eukaryota</taxon>
        <taxon>Viridiplantae</taxon>
        <taxon>Streptophyta</taxon>
        <taxon>Embryophyta</taxon>
        <taxon>Tracheophyta</taxon>
        <taxon>Polypodiopsida</taxon>
        <taxon>Polypodiidae</taxon>
        <taxon>Polypodiales</taxon>
        <taxon>Pteridineae</taxon>
        <taxon>Pteridaceae</taxon>
        <taxon>Parkerioideae</taxon>
        <taxon>Ceratopteris</taxon>
    </lineage>
</organism>
<evidence type="ECO:0000313" key="4">
    <source>
        <dbReference type="Proteomes" id="UP000825935"/>
    </source>
</evidence>
<protein>
    <recommendedName>
        <fullName evidence="2">DUF7865 domain-containing protein</fullName>
    </recommendedName>
</protein>
<evidence type="ECO:0000259" key="2">
    <source>
        <dbReference type="Pfam" id="PF25266"/>
    </source>
</evidence>
<proteinExistence type="predicted"/>
<gene>
    <name evidence="3" type="ORF">KP509_13G022100</name>
</gene>
<sequence length="146" mass="17055">MPRDSIGSMSYCFRLVCLLHSGIAMISGVIILFDFNDKTHAKSKRFMGSTLHDQLLIRTNEALTGLLFFAIGLLLFIVSFVRDTDFHCFFAKGCVLVYGLIAGWRLWFQRRIADFSLEWPRQLIGDLFLGLSWVFFLVWKWREKYD</sequence>
<dbReference type="PANTHER" id="PTHR34274:SF7">
    <property type="entry name" value="TRANSMEMBRANE PROTEIN"/>
    <property type="match status" value="1"/>
</dbReference>
<dbReference type="OrthoDB" id="1876802at2759"/>
<name>A0A8T2TC13_CERRI</name>